<dbReference type="GeneID" id="301323681"/>
<accession>A0AAW4MX78</accession>
<keyword evidence="4" id="KW-1185">Reference proteome</keyword>
<organism evidence="1 3">
    <name type="scientific">Catenibacterium mitsuokai</name>
    <dbReference type="NCBI Taxonomy" id="100886"/>
    <lineage>
        <taxon>Bacteria</taxon>
        <taxon>Bacillati</taxon>
        <taxon>Bacillota</taxon>
        <taxon>Erysipelotrichia</taxon>
        <taxon>Erysipelotrichales</taxon>
        <taxon>Coprobacillaceae</taxon>
        <taxon>Catenibacterium</taxon>
    </lineage>
</organism>
<dbReference type="Proteomes" id="UP001197492">
    <property type="component" value="Unassembled WGS sequence"/>
</dbReference>
<sequence>MRIKELPLSDIHFIPSEYTDHLYHSIIRIGFSFPIKVKETGCGYLCVDGNKRLTALRDILEQDPSYKRGDKVKVIIVNSTDNRSNDCSRGRNTH</sequence>
<name>A0AAW4MX78_9FIRM</name>
<evidence type="ECO:0008006" key="5">
    <source>
        <dbReference type="Google" id="ProtNLM"/>
    </source>
</evidence>
<evidence type="ECO:0000313" key="2">
    <source>
        <dbReference type="EMBL" id="MBV3393844.1"/>
    </source>
</evidence>
<dbReference type="AlphaFoldDB" id="A0AAW4MX78"/>
<dbReference type="SUPFAM" id="SSF110849">
    <property type="entry name" value="ParB/Sulfiredoxin"/>
    <property type="match status" value="1"/>
</dbReference>
<reference evidence="1 4" key="1">
    <citation type="submission" date="2021-06" db="EMBL/GenBank/DDBJ databases">
        <title>Collection of gut derived symbiotic bacterial strains cultured from healthy donors.</title>
        <authorList>
            <person name="Lin H."/>
            <person name="Littmann E."/>
            <person name="Pamer E.G."/>
        </authorList>
    </citation>
    <scope>NUCLEOTIDE SEQUENCE</scope>
    <source>
        <strain evidence="2 4">MSK.21.70</strain>
        <strain evidence="1">MSK.21.82</strain>
    </source>
</reference>
<dbReference type="InterPro" id="IPR036086">
    <property type="entry name" value="ParB/Sulfiredoxin_sf"/>
</dbReference>
<evidence type="ECO:0000313" key="1">
    <source>
        <dbReference type="EMBL" id="MBV3383805.1"/>
    </source>
</evidence>
<dbReference type="RefSeq" id="WP_022425616.1">
    <property type="nucleotide sequence ID" value="NZ_CAXVKV010000141.1"/>
</dbReference>
<dbReference type="Proteomes" id="UP001196408">
    <property type="component" value="Unassembled WGS sequence"/>
</dbReference>
<gene>
    <name evidence="1" type="ORF">KSV97_11435</name>
    <name evidence="2" type="ORF">KSW06_11485</name>
</gene>
<evidence type="ECO:0000313" key="4">
    <source>
        <dbReference type="Proteomes" id="UP001197492"/>
    </source>
</evidence>
<comment type="caution">
    <text evidence="1">The sequence shown here is derived from an EMBL/GenBank/DDBJ whole genome shotgun (WGS) entry which is preliminary data.</text>
</comment>
<dbReference type="EMBL" id="JAHOEL010000160">
    <property type="protein sequence ID" value="MBV3393844.1"/>
    <property type="molecule type" value="Genomic_DNA"/>
</dbReference>
<evidence type="ECO:0000313" key="3">
    <source>
        <dbReference type="Proteomes" id="UP001196408"/>
    </source>
</evidence>
<dbReference type="EMBL" id="JAHOEF010000156">
    <property type="protein sequence ID" value="MBV3383805.1"/>
    <property type="molecule type" value="Genomic_DNA"/>
</dbReference>
<proteinExistence type="predicted"/>
<protein>
    <recommendedName>
        <fullName evidence="5">ParB/Sulfiredoxin domain-containing protein</fullName>
    </recommendedName>
</protein>